<feature type="region of interest" description="Disordered" evidence="1">
    <location>
        <begin position="1"/>
        <end position="20"/>
    </location>
</feature>
<reference evidence="2 3" key="1">
    <citation type="submission" date="2012-02" db="EMBL/GenBank/DDBJ databases">
        <title>Complete genome sequence of Bifidobacterium catenulatum JCM 1194.</title>
        <authorList>
            <person name="Toh H."/>
            <person name="Oshima K."/>
            <person name="Morita H."/>
            <person name="Hattori M."/>
        </authorList>
    </citation>
    <scope>NUCLEOTIDE SEQUENCE [LARGE SCALE GENOMIC DNA]</scope>
    <source>
        <strain evidence="2 3">JCM 1194</strain>
    </source>
</reference>
<dbReference type="EMBL" id="AP012325">
    <property type="protein sequence ID" value="BAR01824.1"/>
    <property type="molecule type" value="Genomic_DNA"/>
</dbReference>
<keyword evidence="3" id="KW-1185">Reference proteome</keyword>
<name>A0ABN5V1D6_9BIFI</name>
<proteinExistence type="predicted"/>
<accession>A0ABN5V1D6</accession>
<gene>
    <name evidence="2" type="ORF">BBCT_0856</name>
</gene>
<evidence type="ECO:0000313" key="3">
    <source>
        <dbReference type="Proteomes" id="UP000035061"/>
    </source>
</evidence>
<evidence type="ECO:0000313" key="2">
    <source>
        <dbReference type="EMBL" id="BAR01824.1"/>
    </source>
</evidence>
<protein>
    <submittedName>
        <fullName evidence="2">Uncharacterized protein</fullName>
    </submittedName>
</protein>
<dbReference type="Proteomes" id="UP000035061">
    <property type="component" value="Chromosome"/>
</dbReference>
<organism evidence="2 3">
    <name type="scientific">Bifidobacterium catenulatum DSM 16992 = JCM 1194 = LMG 11043</name>
    <dbReference type="NCBI Taxonomy" id="566552"/>
    <lineage>
        <taxon>Bacteria</taxon>
        <taxon>Bacillati</taxon>
        <taxon>Actinomycetota</taxon>
        <taxon>Actinomycetes</taxon>
        <taxon>Bifidobacteriales</taxon>
        <taxon>Bifidobacteriaceae</taxon>
        <taxon>Bifidobacterium</taxon>
    </lineage>
</organism>
<evidence type="ECO:0000256" key="1">
    <source>
        <dbReference type="SAM" id="MobiDB-lite"/>
    </source>
</evidence>
<sequence>MNMAWSNVGNLKGPKGDVGDAEGSIQQGAIVFAYDSSPAAKAMLESEEWVLLGNFTVYVNSSTHDISFYPSPAATDSRCLCVFAKA</sequence>